<organism evidence="1 2">
    <name type="scientific">Cupriavidus taiwanensis</name>
    <dbReference type="NCBI Taxonomy" id="164546"/>
    <lineage>
        <taxon>Bacteria</taxon>
        <taxon>Pseudomonadati</taxon>
        <taxon>Pseudomonadota</taxon>
        <taxon>Betaproteobacteria</taxon>
        <taxon>Burkholderiales</taxon>
        <taxon>Burkholderiaceae</taxon>
        <taxon>Cupriavidus</taxon>
    </lineage>
</organism>
<dbReference type="AlphaFoldDB" id="A0A375IRG5"/>
<reference evidence="1 2" key="1">
    <citation type="submission" date="2018-01" db="EMBL/GenBank/DDBJ databases">
        <authorList>
            <person name="Gaut B.S."/>
            <person name="Morton B.R."/>
            <person name="Clegg M.T."/>
            <person name="Duvall M.R."/>
        </authorList>
    </citation>
    <scope>NUCLEOTIDE SEQUENCE [LARGE SCALE GENOMIC DNA]</scope>
    <source>
        <strain evidence="1">Cupriavidus taiwanensis LMG 19425</strain>
        <plasmid evidence="2">Plasmid iii</plasmid>
    </source>
</reference>
<name>A0A375IRG5_9BURK</name>
<dbReference type="EMBL" id="LT991978">
    <property type="protein sequence ID" value="SPK77256.1"/>
    <property type="molecule type" value="Genomic_DNA"/>
</dbReference>
<dbReference type="Proteomes" id="UP000255505">
    <property type="component" value="Plasmid III"/>
</dbReference>
<proteinExistence type="predicted"/>
<gene>
    <name evidence="1" type="ORF">CT19425_P30105</name>
</gene>
<evidence type="ECO:0000313" key="2">
    <source>
        <dbReference type="Proteomes" id="UP000255505"/>
    </source>
</evidence>
<sequence length="21" mass="2461">MHTVTYCSGFFQPKVHPVRLI</sequence>
<geneLocation type="plasmid" evidence="1">
    <name>III</name>
</geneLocation>
<keyword evidence="1" id="KW-0614">Plasmid</keyword>
<protein>
    <submittedName>
        <fullName evidence="1">Uncharacterized protein</fullName>
    </submittedName>
</protein>
<evidence type="ECO:0000313" key="1">
    <source>
        <dbReference type="EMBL" id="SPK77256.1"/>
    </source>
</evidence>
<accession>A0A375IRG5</accession>